<dbReference type="FunFam" id="3.40.190.10:FF:000055">
    <property type="entry name" value="Phosphate ABC transporter, phosphate-binding protein"/>
    <property type="match status" value="1"/>
</dbReference>
<dbReference type="KEGG" id="syc:syc1662_d"/>
<dbReference type="GO" id="GO:0042301">
    <property type="term" value="F:phosphate ion binding"/>
    <property type="evidence" value="ECO:0007669"/>
    <property type="project" value="UniProtKB-UniRule"/>
</dbReference>
<dbReference type="Proteomes" id="UP000001175">
    <property type="component" value="Chromosome"/>
</dbReference>
<dbReference type="PROSITE" id="PS51257">
    <property type="entry name" value="PROKAR_LIPOPROTEIN"/>
    <property type="match status" value="1"/>
</dbReference>
<dbReference type="InterPro" id="IPR050811">
    <property type="entry name" value="Phosphate_ABC_transporter"/>
</dbReference>
<dbReference type="GeneID" id="72431334"/>
<dbReference type="SUPFAM" id="SSF53850">
    <property type="entry name" value="Periplasmic binding protein-like II"/>
    <property type="match status" value="1"/>
</dbReference>
<dbReference type="InterPro" id="IPR024370">
    <property type="entry name" value="PBP_domain"/>
</dbReference>
<dbReference type="InterPro" id="IPR011862">
    <property type="entry name" value="Phos-bd"/>
</dbReference>
<evidence type="ECO:0000256" key="3">
    <source>
        <dbReference type="ARBA" id="ARBA00022729"/>
    </source>
</evidence>
<dbReference type="GO" id="GO:0006817">
    <property type="term" value="P:phosphate ion transport"/>
    <property type="evidence" value="ECO:0007669"/>
    <property type="project" value="UniProtKB-UniRule"/>
</dbReference>
<feature type="signal peptide" evidence="4">
    <location>
        <begin position="1"/>
        <end position="23"/>
    </location>
</feature>
<comment type="similarity">
    <text evidence="1 4">Belongs to the PstS family.</text>
</comment>
<accession>A0A0H3K3H6</accession>
<proteinExistence type="inferred from homology"/>
<feature type="domain" description="PBP" evidence="5">
    <location>
        <begin position="34"/>
        <end position="287"/>
    </location>
</feature>
<dbReference type="CDD" id="cd13654">
    <property type="entry name" value="PBP2_phosphate_like_2"/>
    <property type="match status" value="1"/>
</dbReference>
<dbReference type="eggNOG" id="COG0226">
    <property type="taxonomic scope" value="Bacteria"/>
</dbReference>
<dbReference type="Pfam" id="PF12849">
    <property type="entry name" value="PBP_like_2"/>
    <property type="match status" value="1"/>
</dbReference>
<name>A0A0H3K3H6_SYNP6</name>
<feature type="chain" id="PRO_5027139944" description="Phosphate-binding protein" evidence="4">
    <location>
        <begin position="24"/>
        <end position="337"/>
    </location>
</feature>
<evidence type="ECO:0000313" key="6">
    <source>
        <dbReference type="EMBL" id="BAD79852.1"/>
    </source>
</evidence>
<evidence type="ECO:0000256" key="4">
    <source>
        <dbReference type="RuleBase" id="RU367119"/>
    </source>
</evidence>
<dbReference type="PANTHER" id="PTHR30570">
    <property type="entry name" value="PERIPLASMIC PHOSPHATE BINDING COMPONENT OF PHOSPHATE ABC TRANSPORTER"/>
    <property type="match status" value="1"/>
</dbReference>
<evidence type="ECO:0000256" key="2">
    <source>
        <dbReference type="ARBA" id="ARBA00022448"/>
    </source>
</evidence>
<evidence type="ECO:0000313" key="7">
    <source>
        <dbReference type="Proteomes" id="UP000001175"/>
    </source>
</evidence>
<dbReference type="EMBL" id="AP008231">
    <property type="protein sequence ID" value="BAD79852.1"/>
    <property type="molecule type" value="Genomic_DNA"/>
</dbReference>
<comment type="function">
    <text evidence="4">Involved in the system for phosphate transport across the cytoplasmic membrane.</text>
</comment>
<dbReference type="RefSeq" id="WP_011243972.1">
    <property type="nucleotide sequence ID" value="NC_006576.1"/>
</dbReference>
<keyword evidence="3 4" id="KW-0732">Signal</keyword>
<organism evidence="6 7">
    <name type="scientific">Synechococcus sp. (strain ATCC 27144 / PCC 6301 / SAUG 1402/1)</name>
    <name type="common">Anacystis nidulans</name>
    <dbReference type="NCBI Taxonomy" id="269084"/>
    <lineage>
        <taxon>Bacteria</taxon>
        <taxon>Bacillati</taxon>
        <taxon>Cyanobacteriota</taxon>
        <taxon>Cyanophyceae</taxon>
        <taxon>Synechococcales</taxon>
        <taxon>Synechococcaceae</taxon>
        <taxon>Synechococcus</taxon>
    </lineage>
</organism>
<protein>
    <recommendedName>
        <fullName evidence="4">Phosphate-binding protein</fullName>
    </recommendedName>
</protein>
<keyword evidence="4" id="KW-0592">Phosphate transport</keyword>
<evidence type="ECO:0000259" key="5">
    <source>
        <dbReference type="Pfam" id="PF12849"/>
    </source>
</evidence>
<evidence type="ECO:0000256" key="1">
    <source>
        <dbReference type="ARBA" id="ARBA00008725"/>
    </source>
</evidence>
<dbReference type="NCBIfam" id="TIGR02136">
    <property type="entry name" value="ptsS_2"/>
    <property type="match status" value="1"/>
</dbReference>
<gene>
    <name evidence="6" type="primary">pstS</name>
    <name evidence="6" type="ordered locus">syc1662_d</name>
</gene>
<keyword evidence="2 4" id="KW-0813">Transport</keyword>
<sequence length="337" mass="35441">MASLKFRLLGLATLAVLATTACSSGEQQSSAGGGSALSGDVKVDGSSTVFPIGEAMAEEFQKSNGDVRVTVGVSGTGGGFKKFCAGETDISNASRPIKSSEMELCQKNGIEYVELPVAYDALSVVVNNENNFATCLTPAQLKTAWDEAAEGKISNWNQIDPSFPDTPLVLYGPGTDSGTYDYFKEAVIGEDGTRGDFTASEDDNIIVQGVERSPGAMGFFGLAYLEENAGKLKALNIQNSKGDCVAPSVETTRDGSYEPLSRPLFVYIAKSALEKPQVQAFAEYLVNPANGKLVAEAGYIQLPDALLPKVVDRLKNQTTGTVFGGGSDVGVNLAEKL</sequence>
<dbReference type="Gene3D" id="3.40.190.10">
    <property type="entry name" value="Periplasmic binding protein-like II"/>
    <property type="match status" value="2"/>
</dbReference>
<reference evidence="6 7" key="1">
    <citation type="journal article" date="2007" name="Photosyn. Res.">
        <title>Complete nucleotide sequence of the freshwater unicellular cyanobacterium Synechococcus elongatus PCC 6301 chromosome: gene content and organization.</title>
        <authorList>
            <person name="Sugita C."/>
            <person name="Ogata K."/>
            <person name="Shikata M."/>
            <person name="Jikuya H."/>
            <person name="Takano J."/>
            <person name="Furumichi M."/>
            <person name="Kanehisa M."/>
            <person name="Omata T."/>
            <person name="Sugiura M."/>
            <person name="Sugita M."/>
        </authorList>
    </citation>
    <scope>NUCLEOTIDE SEQUENCE [LARGE SCALE GENOMIC DNA]</scope>
    <source>
        <strain evidence="7">ATCC 27144 / PCC 6301 / SAUG 1402/1</strain>
    </source>
</reference>
<dbReference type="PANTHER" id="PTHR30570:SF1">
    <property type="entry name" value="PHOSPHATE-BINDING PROTEIN PSTS"/>
    <property type="match status" value="1"/>
</dbReference>
<dbReference type="AlphaFoldDB" id="A0A0H3K3H6"/>